<dbReference type="EMBL" id="JAJTWT010000001">
    <property type="protein sequence ID" value="MCE4536351.1"/>
    <property type="molecule type" value="Genomic_DNA"/>
</dbReference>
<proteinExistence type="predicted"/>
<feature type="region of interest" description="Disordered" evidence="5">
    <location>
        <begin position="68"/>
        <end position="96"/>
    </location>
</feature>
<keyword evidence="2" id="KW-0812">Transmembrane</keyword>
<evidence type="ECO:0000313" key="6">
    <source>
        <dbReference type="EMBL" id="MCE4536351.1"/>
    </source>
</evidence>
<name>A0ABS8X751_9BURK</name>
<comment type="subcellular location">
    <subcellularLocation>
        <location evidence="1">Membrane</location>
        <topology evidence="1">Single-pass membrane protein</topology>
    </subcellularLocation>
</comment>
<dbReference type="Pfam" id="PF13103">
    <property type="entry name" value="TonB_2"/>
    <property type="match status" value="1"/>
</dbReference>
<dbReference type="RefSeq" id="WP_233389539.1">
    <property type="nucleotide sequence ID" value="NZ_JAJTWT010000001.1"/>
</dbReference>
<organism evidence="6 7">
    <name type="scientific">Pelomonas caseinilytica</name>
    <dbReference type="NCBI Taxonomy" id="2906763"/>
    <lineage>
        <taxon>Bacteria</taxon>
        <taxon>Pseudomonadati</taxon>
        <taxon>Pseudomonadota</taxon>
        <taxon>Betaproteobacteria</taxon>
        <taxon>Burkholderiales</taxon>
        <taxon>Sphaerotilaceae</taxon>
        <taxon>Roseateles</taxon>
    </lineage>
</organism>
<comment type="caution">
    <text evidence="6">The sequence shown here is derived from an EMBL/GenBank/DDBJ whole genome shotgun (WGS) entry which is preliminary data.</text>
</comment>
<feature type="compositionally biased region" description="Basic and acidic residues" evidence="5">
    <location>
        <begin position="301"/>
        <end position="314"/>
    </location>
</feature>
<dbReference type="Proteomes" id="UP001201463">
    <property type="component" value="Unassembled WGS sequence"/>
</dbReference>
<keyword evidence="3" id="KW-1133">Transmembrane helix</keyword>
<feature type="compositionally biased region" description="Low complexity" evidence="5">
    <location>
        <begin position="76"/>
        <end position="96"/>
    </location>
</feature>
<evidence type="ECO:0000256" key="3">
    <source>
        <dbReference type="ARBA" id="ARBA00022989"/>
    </source>
</evidence>
<evidence type="ECO:0000313" key="7">
    <source>
        <dbReference type="Proteomes" id="UP001201463"/>
    </source>
</evidence>
<accession>A0ABS8X751</accession>
<dbReference type="NCBIfam" id="TIGR01352">
    <property type="entry name" value="tonB_Cterm"/>
    <property type="match status" value="1"/>
</dbReference>
<dbReference type="SUPFAM" id="SSF74653">
    <property type="entry name" value="TolA/TonB C-terminal domain"/>
    <property type="match status" value="1"/>
</dbReference>
<feature type="region of interest" description="Disordered" evidence="5">
    <location>
        <begin position="285"/>
        <end position="321"/>
    </location>
</feature>
<gene>
    <name evidence="6" type="ORF">LXT12_03665</name>
</gene>
<sequence length="469" mass="49864">MRLAAAIAGRMPGRRLNAALLCSLLVHALLLSLSFGAGLGLPGLELPWQTRRAEAPELRVRLQALEAPAPPPALTGPPAAAAEPQAAATASPPEQATTVRMLAPAELPSEPAPLPDAGRALLATPRPDVPWAVDPASAVPRAAVATLSGAASPAVETLRGAGEALRLRDQAAPPAVDARLPTAAVAALSAASGPTVEPLRRAADSLRIRDERRPAVDGALDDARTLPTSTVAALSAASSPGVEPLRRAAEGLRPSAERPGAELARLDQARLEAIQGARQLEAARQAGERQEAARQAAVRQEAARQEAARQEAKRAAAQAEEDAREARLRAIGRQLDEEAARRDAERRRPDWAPARRGRLFGRSDPNEELVLYGEAWARKIQLNAAFETVQEAARQAQTDAIVTVAVRSDGSVESIVFVRSSGVPAVDDAIRRLVQAQERYPAFPPALLRDFDVVEIRRSWHFDTAVRLY</sequence>
<dbReference type="InterPro" id="IPR006260">
    <property type="entry name" value="TonB/TolA_C"/>
</dbReference>
<evidence type="ECO:0000256" key="2">
    <source>
        <dbReference type="ARBA" id="ARBA00022692"/>
    </source>
</evidence>
<keyword evidence="4" id="KW-0472">Membrane</keyword>
<protein>
    <submittedName>
        <fullName evidence="6">TonB family protein</fullName>
    </submittedName>
</protein>
<reference evidence="6 7" key="1">
    <citation type="submission" date="2021-12" db="EMBL/GenBank/DDBJ databases">
        <title>Genome seq of p7.</title>
        <authorList>
            <person name="Seo T."/>
        </authorList>
    </citation>
    <scope>NUCLEOTIDE SEQUENCE [LARGE SCALE GENOMIC DNA]</scope>
    <source>
        <strain evidence="6 7">P7</strain>
    </source>
</reference>
<evidence type="ECO:0000256" key="1">
    <source>
        <dbReference type="ARBA" id="ARBA00004167"/>
    </source>
</evidence>
<keyword evidence="7" id="KW-1185">Reference proteome</keyword>
<evidence type="ECO:0000256" key="5">
    <source>
        <dbReference type="SAM" id="MobiDB-lite"/>
    </source>
</evidence>
<evidence type="ECO:0000256" key="4">
    <source>
        <dbReference type="ARBA" id="ARBA00023136"/>
    </source>
</evidence>